<keyword evidence="15" id="KW-1185">Reference proteome</keyword>
<feature type="region of interest" description="Disordered" evidence="10">
    <location>
        <begin position="331"/>
        <end position="368"/>
    </location>
</feature>
<feature type="compositionally biased region" description="Gly residues" evidence="10">
    <location>
        <begin position="352"/>
        <end position="368"/>
    </location>
</feature>
<feature type="signal peptide" evidence="12">
    <location>
        <begin position="1"/>
        <end position="18"/>
    </location>
</feature>
<evidence type="ECO:0000313" key="15">
    <source>
        <dbReference type="Proteomes" id="UP000620156"/>
    </source>
</evidence>
<dbReference type="Proteomes" id="UP000620156">
    <property type="component" value="Unassembled WGS sequence"/>
</dbReference>
<protein>
    <submittedName>
        <fullName evidence="14">D-alanyl-D-alanine carboxypeptidase</fullName>
    </submittedName>
</protein>
<evidence type="ECO:0000256" key="1">
    <source>
        <dbReference type="ARBA" id="ARBA00007164"/>
    </source>
</evidence>
<evidence type="ECO:0000256" key="8">
    <source>
        <dbReference type="PIRSR" id="PIRSR618044-2"/>
    </source>
</evidence>
<dbReference type="SUPFAM" id="SSF56601">
    <property type="entry name" value="beta-lactamase/transpeptidase-like"/>
    <property type="match status" value="1"/>
</dbReference>
<dbReference type="InterPro" id="IPR012338">
    <property type="entry name" value="Beta-lactam/transpept-like"/>
</dbReference>
<dbReference type="GO" id="GO:0009002">
    <property type="term" value="F:serine-type D-Ala-D-Ala carboxypeptidase activity"/>
    <property type="evidence" value="ECO:0007669"/>
    <property type="project" value="InterPro"/>
</dbReference>
<keyword evidence="11" id="KW-0812">Transmembrane</keyword>
<dbReference type="AlphaFoldDB" id="A0A918EPE1"/>
<evidence type="ECO:0000256" key="2">
    <source>
        <dbReference type="ARBA" id="ARBA00022729"/>
    </source>
</evidence>
<accession>A0A918EPE1</accession>
<evidence type="ECO:0000256" key="11">
    <source>
        <dbReference type="SAM" id="Phobius"/>
    </source>
</evidence>
<feature type="active site" description="Proton acceptor" evidence="7">
    <location>
        <position position="109"/>
    </location>
</feature>
<feature type="transmembrane region" description="Helical" evidence="11">
    <location>
        <begin position="375"/>
        <end position="399"/>
    </location>
</feature>
<feature type="compositionally biased region" description="Low complexity" evidence="10">
    <location>
        <begin position="26"/>
        <end position="35"/>
    </location>
</feature>
<evidence type="ECO:0000256" key="3">
    <source>
        <dbReference type="ARBA" id="ARBA00022801"/>
    </source>
</evidence>
<dbReference type="GO" id="GO:0071555">
    <property type="term" value="P:cell wall organization"/>
    <property type="evidence" value="ECO:0007669"/>
    <property type="project" value="UniProtKB-KW"/>
</dbReference>
<evidence type="ECO:0000256" key="12">
    <source>
        <dbReference type="SAM" id="SignalP"/>
    </source>
</evidence>
<keyword evidence="11" id="KW-1133">Transmembrane helix</keyword>
<keyword evidence="14" id="KW-0645">Protease</keyword>
<dbReference type="Gene3D" id="3.40.710.10">
    <property type="entry name" value="DD-peptidase/beta-lactamase superfamily"/>
    <property type="match status" value="1"/>
</dbReference>
<keyword evidence="3" id="KW-0378">Hydrolase</keyword>
<evidence type="ECO:0000256" key="9">
    <source>
        <dbReference type="RuleBase" id="RU004016"/>
    </source>
</evidence>
<comment type="caution">
    <text evidence="14">The sequence shown here is derived from an EMBL/GenBank/DDBJ whole genome shotgun (WGS) entry which is preliminary data.</text>
</comment>
<dbReference type="GO" id="GO:0006508">
    <property type="term" value="P:proteolysis"/>
    <property type="evidence" value="ECO:0007669"/>
    <property type="project" value="InterPro"/>
</dbReference>
<gene>
    <name evidence="14" type="ORF">GCM10010145_18500</name>
</gene>
<evidence type="ECO:0000256" key="10">
    <source>
        <dbReference type="SAM" id="MobiDB-lite"/>
    </source>
</evidence>
<dbReference type="Pfam" id="PF00768">
    <property type="entry name" value="Peptidase_S11"/>
    <property type="match status" value="1"/>
</dbReference>
<evidence type="ECO:0000256" key="7">
    <source>
        <dbReference type="PIRSR" id="PIRSR618044-1"/>
    </source>
</evidence>
<dbReference type="GO" id="GO:0009252">
    <property type="term" value="P:peptidoglycan biosynthetic process"/>
    <property type="evidence" value="ECO:0007669"/>
    <property type="project" value="UniProtKB-KW"/>
</dbReference>
<dbReference type="EMBL" id="BMQK01000003">
    <property type="protein sequence ID" value="GGQ49851.1"/>
    <property type="molecule type" value="Genomic_DNA"/>
</dbReference>
<proteinExistence type="inferred from homology"/>
<reference evidence="14" key="2">
    <citation type="submission" date="2020-09" db="EMBL/GenBank/DDBJ databases">
        <authorList>
            <person name="Sun Q."/>
            <person name="Ohkuma M."/>
        </authorList>
    </citation>
    <scope>NUCLEOTIDE SEQUENCE</scope>
    <source>
        <strain evidence="14">JCM 3131</strain>
    </source>
</reference>
<keyword evidence="2 12" id="KW-0732">Signal</keyword>
<feature type="active site" description="Acyl-ester intermediate" evidence="7">
    <location>
        <position position="106"/>
    </location>
</feature>
<evidence type="ECO:0000256" key="4">
    <source>
        <dbReference type="ARBA" id="ARBA00022960"/>
    </source>
</evidence>
<dbReference type="GO" id="GO:0008360">
    <property type="term" value="P:regulation of cell shape"/>
    <property type="evidence" value="ECO:0007669"/>
    <property type="project" value="UniProtKB-KW"/>
</dbReference>
<feature type="binding site" evidence="8">
    <location>
        <position position="273"/>
    </location>
    <ligand>
        <name>substrate</name>
    </ligand>
</feature>
<dbReference type="PRINTS" id="PR00725">
    <property type="entry name" value="DADACBPTASE1"/>
</dbReference>
<evidence type="ECO:0000313" key="14">
    <source>
        <dbReference type="EMBL" id="GGQ49851.1"/>
    </source>
</evidence>
<dbReference type="RefSeq" id="WP_189216211.1">
    <property type="nucleotide sequence ID" value="NZ_BMQK01000003.1"/>
</dbReference>
<evidence type="ECO:0000259" key="13">
    <source>
        <dbReference type="Pfam" id="PF00768"/>
    </source>
</evidence>
<name>A0A918EPE1_9ACTN</name>
<evidence type="ECO:0000256" key="5">
    <source>
        <dbReference type="ARBA" id="ARBA00022984"/>
    </source>
</evidence>
<feature type="region of interest" description="Disordered" evidence="10">
    <location>
        <begin position="26"/>
        <end position="60"/>
    </location>
</feature>
<feature type="active site" evidence="7">
    <location>
        <position position="164"/>
    </location>
</feature>
<comment type="similarity">
    <text evidence="1 9">Belongs to the peptidase S11 family.</text>
</comment>
<keyword evidence="4" id="KW-0133">Cell shape</keyword>
<keyword evidence="6" id="KW-0961">Cell wall biogenesis/degradation</keyword>
<keyword evidence="5" id="KW-0573">Peptidoglycan synthesis</keyword>
<dbReference type="PANTHER" id="PTHR21581:SF33">
    <property type="entry name" value="D-ALANYL-D-ALANINE CARBOXYPEPTIDASE DACB"/>
    <property type="match status" value="1"/>
</dbReference>
<sequence length="408" mass="41106">MTAGLPARVAVSCAVAWAIGVTGPAPGAASSATPADGHAPGVTAPSRTTSPPRPVPPHAPGIRVRLRPGAPQLPDEVSALSWLVADAGTGEVLAAHDAHRRLPPASTLKILFALTVLPTLPAGLRHTVTEGELADIGPGSSLVGVREHHTYEVADLWRGVFLSSGNDAVRVLAALGGGWRATAARMQARARALGAHDTRVVSPDGYDAPGQVSSAYDLTVFGRAGLRDKDFARYSATVEAEFPAGDRVYGIRNTNRLLTGDGVPRYPGLIGVKNGYTSAAGNTLVAAARRGDRTLIATVMNPQEGGSLAVYEEARALLDWGFRAAGRVGPVGSLSPPRPAAPAAPTSPRGPGPGAGGGAGSGGGAAGSGRTGAAALAGAVGITAATALGAGLVALALRVRRAHGHRRR</sequence>
<keyword evidence="14" id="KW-0121">Carboxypeptidase</keyword>
<organism evidence="14 15">
    <name type="scientific">Streptomyces ruber</name>
    <dbReference type="NCBI Taxonomy" id="83378"/>
    <lineage>
        <taxon>Bacteria</taxon>
        <taxon>Bacillati</taxon>
        <taxon>Actinomycetota</taxon>
        <taxon>Actinomycetes</taxon>
        <taxon>Kitasatosporales</taxon>
        <taxon>Streptomycetaceae</taxon>
        <taxon>Streptomyces</taxon>
    </lineage>
</organism>
<feature type="domain" description="Peptidase S11 D-alanyl-D-alanine carboxypeptidase A N-terminal" evidence="13">
    <location>
        <begin position="74"/>
        <end position="302"/>
    </location>
</feature>
<dbReference type="InterPro" id="IPR001967">
    <property type="entry name" value="Peptidase_S11_N"/>
</dbReference>
<dbReference type="InterPro" id="IPR018044">
    <property type="entry name" value="Peptidase_S11"/>
</dbReference>
<feature type="chain" id="PRO_5038823837" evidence="12">
    <location>
        <begin position="19"/>
        <end position="408"/>
    </location>
</feature>
<dbReference type="PANTHER" id="PTHR21581">
    <property type="entry name" value="D-ALANYL-D-ALANINE CARBOXYPEPTIDASE"/>
    <property type="match status" value="1"/>
</dbReference>
<evidence type="ECO:0000256" key="6">
    <source>
        <dbReference type="ARBA" id="ARBA00023316"/>
    </source>
</evidence>
<reference evidence="14" key="1">
    <citation type="journal article" date="2014" name="Int. J. Syst. Evol. Microbiol.">
        <title>Complete genome sequence of Corynebacterium casei LMG S-19264T (=DSM 44701T), isolated from a smear-ripened cheese.</title>
        <authorList>
            <consortium name="US DOE Joint Genome Institute (JGI-PGF)"/>
            <person name="Walter F."/>
            <person name="Albersmeier A."/>
            <person name="Kalinowski J."/>
            <person name="Ruckert C."/>
        </authorList>
    </citation>
    <scope>NUCLEOTIDE SEQUENCE</scope>
    <source>
        <strain evidence="14">JCM 3131</strain>
    </source>
</reference>
<keyword evidence="11" id="KW-0472">Membrane</keyword>